<evidence type="ECO:0000313" key="2">
    <source>
        <dbReference type="EMBL" id="KAG8057050.1"/>
    </source>
</evidence>
<dbReference type="Proteomes" id="UP000729402">
    <property type="component" value="Unassembled WGS sequence"/>
</dbReference>
<dbReference type="OrthoDB" id="2014299at2759"/>
<comment type="caution">
    <text evidence="2">The sequence shown here is derived from an EMBL/GenBank/DDBJ whole genome shotgun (WGS) entry which is preliminary data.</text>
</comment>
<dbReference type="AlphaFoldDB" id="A0A8J5RDB8"/>
<proteinExistence type="predicted"/>
<reference evidence="2" key="1">
    <citation type="journal article" date="2021" name="bioRxiv">
        <title>Whole Genome Assembly and Annotation of Northern Wild Rice, Zizania palustris L., Supports a Whole Genome Duplication in the Zizania Genus.</title>
        <authorList>
            <person name="Haas M."/>
            <person name="Kono T."/>
            <person name="Macchietto M."/>
            <person name="Millas R."/>
            <person name="McGilp L."/>
            <person name="Shao M."/>
            <person name="Duquette J."/>
            <person name="Hirsch C.N."/>
            <person name="Kimball J."/>
        </authorList>
    </citation>
    <scope>NUCLEOTIDE SEQUENCE</scope>
    <source>
        <tissue evidence="2">Fresh leaf tissue</tissue>
    </source>
</reference>
<feature type="region of interest" description="Disordered" evidence="1">
    <location>
        <begin position="1"/>
        <end position="101"/>
    </location>
</feature>
<protein>
    <submittedName>
        <fullName evidence="2">Uncharacterized protein</fullName>
    </submittedName>
</protein>
<evidence type="ECO:0000313" key="3">
    <source>
        <dbReference type="Proteomes" id="UP000729402"/>
    </source>
</evidence>
<evidence type="ECO:0000256" key="1">
    <source>
        <dbReference type="SAM" id="MobiDB-lite"/>
    </source>
</evidence>
<feature type="compositionally biased region" description="Basic residues" evidence="1">
    <location>
        <begin position="14"/>
        <end position="30"/>
    </location>
</feature>
<dbReference type="EMBL" id="JAAALK010000287">
    <property type="protein sequence ID" value="KAG8057050.1"/>
    <property type="molecule type" value="Genomic_DNA"/>
</dbReference>
<gene>
    <name evidence="2" type="ORF">GUJ93_ZPchr0002g26173</name>
</gene>
<reference evidence="2" key="2">
    <citation type="submission" date="2021-02" db="EMBL/GenBank/DDBJ databases">
        <authorList>
            <person name="Kimball J.A."/>
            <person name="Haas M.W."/>
            <person name="Macchietto M."/>
            <person name="Kono T."/>
            <person name="Duquette J."/>
            <person name="Shao M."/>
        </authorList>
    </citation>
    <scope>NUCLEOTIDE SEQUENCE</scope>
    <source>
        <tissue evidence="2">Fresh leaf tissue</tissue>
    </source>
</reference>
<accession>A0A8J5RDB8</accession>
<keyword evidence="3" id="KW-1185">Reference proteome</keyword>
<organism evidence="2 3">
    <name type="scientific">Zizania palustris</name>
    <name type="common">Northern wild rice</name>
    <dbReference type="NCBI Taxonomy" id="103762"/>
    <lineage>
        <taxon>Eukaryota</taxon>
        <taxon>Viridiplantae</taxon>
        <taxon>Streptophyta</taxon>
        <taxon>Embryophyta</taxon>
        <taxon>Tracheophyta</taxon>
        <taxon>Spermatophyta</taxon>
        <taxon>Magnoliopsida</taxon>
        <taxon>Liliopsida</taxon>
        <taxon>Poales</taxon>
        <taxon>Poaceae</taxon>
        <taxon>BOP clade</taxon>
        <taxon>Oryzoideae</taxon>
        <taxon>Oryzeae</taxon>
        <taxon>Zizaniinae</taxon>
        <taxon>Zizania</taxon>
    </lineage>
</organism>
<sequence length="177" mass="19499">MAILQTGRPMNTRKSPKAARRRPPCVRRHLSTGPAQYHSAPAPPRARRDQKPRHPLPPPRPSLGTHQMAPAAALVRQLPRPARASLPNRGFGRRAGVSSLSVRAKESDDFIALVSEKPAEPAPSKRERWEGFGREVSDGDAEVQMPGESASWNVLNQIGIEEYAKHPFLFIQKAIGT</sequence>
<name>A0A8J5RDB8_ZIZPA</name>